<evidence type="ECO:0000256" key="3">
    <source>
        <dbReference type="ARBA" id="ARBA00022960"/>
    </source>
</evidence>
<dbReference type="Gene3D" id="2.40.10.350">
    <property type="entry name" value="Rod shape-determining protein MreC, domain 2"/>
    <property type="match status" value="1"/>
</dbReference>
<dbReference type="InterPro" id="IPR055342">
    <property type="entry name" value="MreC_beta-barrel_core"/>
</dbReference>
<dbReference type="Pfam" id="PF04085">
    <property type="entry name" value="MreC"/>
    <property type="match status" value="1"/>
</dbReference>
<feature type="domain" description="Rod shape-determining protein MreC beta-barrel core" evidence="6">
    <location>
        <begin position="116"/>
        <end position="263"/>
    </location>
</feature>
<dbReference type="AlphaFoldDB" id="A0A5C8GKT4"/>
<proteinExistence type="inferred from homology"/>
<keyword evidence="5" id="KW-1133">Transmembrane helix</keyword>
<name>A0A5C8GKT4_9BACT</name>
<keyword evidence="5" id="KW-0472">Membrane</keyword>
<dbReference type="GO" id="GO:0005886">
    <property type="term" value="C:plasma membrane"/>
    <property type="evidence" value="ECO:0007669"/>
    <property type="project" value="TreeGrafter"/>
</dbReference>
<dbReference type="NCBIfam" id="NF010532">
    <property type="entry name" value="PRK13922.9-3"/>
    <property type="match status" value="1"/>
</dbReference>
<keyword evidence="8" id="KW-1185">Reference proteome</keyword>
<dbReference type="InterPro" id="IPR007221">
    <property type="entry name" value="MreC"/>
</dbReference>
<accession>A0A5C8GKT4</accession>
<evidence type="ECO:0000313" key="8">
    <source>
        <dbReference type="Proteomes" id="UP000321612"/>
    </source>
</evidence>
<dbReference type="GO" id="GO:0008360">
    <property type="term" value="P:regulation of cell shape"/>
    <property type="evidence" value="ECO:0007669"/>
    <property type="project" value="UniProtKB-KW"/>
</dbReference>
<dbReference type="PANTHER" id="PTHR34138:SF1">
    <property type="entry name" value="CELL SHAPE-DETERMINING PROTEIN MREC"/>
    <property type="match status" value="1"/>
</dbReference>
<comment type="caution">
    <text evidence="7">The sequence shown here is derived from an EMBL/GenBank/DDBJ whole genome shotgun (WGS) entry which is preliminary data.</text>
</comment>
<dbReference type="RefSeq" id="WP_130828446.1">
    <property type="nucleotide sequence ID" value="NZ_SDIK01000021.1"/>
</dbReference>
<dbReference type="InterPro" id="IPR042175">
    <property type="entry name" value="Cell/Rod_MreC_2"/>
</dbReference>
<dbReference type="EMBL" id="SDIK01000021">
    <property type="protein sequence ID" value="TXJ62709.1"/>
    <property type="molecule type" value="Genomic_DNA"/>
</dbReference>
<evidence type="ECO:0000259" key="6">
    <source>
        <dbReference type="Pfam" id="PF04085"/>
    </source>
</evidence>
<dbReference type="OrthoDB" id="9811827at2"/>
<evidence type="ECO:0000256" key="5">
    <source>
        <dbReference type="SAM" id="Phobius"/>
    </source>
</evidence>
<dbReference type="Gene3D" id="2.40.10.340">
    <property type="entry name" value="Rod shape-determining protein MreC, domain 1"/>
    <property type="match status" value="1"/>
</dbReference>
<evidence type="ECO:0000256" key="2">
    <source>
        <dbReference type="ARBA" id="ARBA00013855"/>
    </source>
</evidence>
<evidence type="ECO:0000256" key="1">
    <source>
        <dbReference type="ARBA" id="ARBA00009369"/>
    </source>
</evidence>
<keyword evidence="5" id="KW-0812">Transmembrane</keyword>
<protein>
    <recommendedName>
        <fullName evidence="2">Cell shape-determining protein MreC</fullName>
    </recommendedName>
    <alternativeName>
        <fullName evidence="4">Cell shape protein MreC</fullName>
    </alternativeName>
</protein>
<dbReference type="Proteomes" id="UP000321612">
    <property type="component" value="Unassembled WGS sequence"/>
</dbReference>
<reference evidence="8" key="1">
    <citation type="submission" date="2019-05" db="EMBL/GenBank/DDBJ databases">
        <title>Prevotella brunnea sp. nov., isolated from a wound of a patient.</title>
        <authorList>
            <person name="Buhl M."/>
        </authorList>
    </citation>
    <scope>NUCLEOTIDE SEQUENCE [LARGE SCALE GENOMIC DNA]</scope>
    <source>
        <strain evidence="8">A2672</strain>
    </source>
</reference>
<sequence length="294" mass="33174">MHNLAEFLRKNKHWLLFFFLEVVSIVLLFRFNNYQGSVWFTSANILAGRTYEMSSKVGSYLTMGKVNKELTRRNVILEQQVHELSKELYEKTRDPKYLSKGQYRFLAPFNLIEAKVVSNSLNKSENFITINKGSWDGIKRDMGVVCGNGVVGTVYLVGIHYSVVIPILNARSNISCAIQGRDYFGYLHWSGGVSDVAYLDDIPRHARFKLGDRVVTSGYSSIFPAGVLVGKVKHVYNSDDGLSFRVAVQLSTDFGNLRDVCVIDDAILHQRRKMMITAQDSIKKLGDGVSQPTE</sequence>
<evidence type="ECO:0000313" key="7">
    <source>
        <dbReference type="EMBL" id="TXJ62709.1"/>
    </source>
</evidence>
<feature type="transmembrane region" description="Helical" evidence="5">
    <location>
        <begin position="12"/>
        <end position="31"/>
    </location>
</feature>
<evidence type="ECO:0000256" key="4">
    <source>
        <dbReference type="ARBA" id="ARBA00032089"/>
    </source>
</evidence>
<dbReference type="InterPro" id="IPR042177">
    <property type="entry name" value="Cell/Rod_1"/>
</dbReference>
<organism evidence="7 8">
    <name type="scientific">Prevotella brunnea</name>
    <dbReference type="NCBI Taxonomy" id="2508867"/>
    <lineage>
        <taxon>Bacteria</taxon>
        <taxon>Pseudomonadati</taxon>
        <taxon>Bacteroidota</taxon>
        <taxon>Bacteroidia</taxon>
        <taxon>Bacteroidales</taxon>
        <taxon>Prevotellaceae</taxon>
        <taxon>Prevotella</taxon>
    </lineage>
</organism>
<gene>
    <name evidence="7" type="primary">mreC</name>
    <name evidence="7" type="ORF">ETF27_03290</name>
</gene>
<comment type="similarity">
    <text evidence="1">Belongs to the MreC family.</text>
</comment>
<keyword evidence="3" id="KW-0133">Cell shape</keyword>
<dbReference type="PANTHER" id="PTHR34138">
    <property type="entry name" value="CELL SHAPE-DETERMINING PROTEIN MREC"/>
    <property type="match status" value="1"/>
</dbReference>